<keyword evidence="1 8" id="KW-0004">4Fe-4S</keyword>
<comment type="cofactor">
    <cofactor evidence="8">
        <name>Mg(2+)</name>
        <dbReference type="ChEBI" id="CHEBI:18420"/>
    </cofactor>
</comment>
<gene>
    <name evidence="8" type="primary">queE</name>
    <name evidence="10" type="ORF">SAMN02910344_00413</name>
</gene>
<feature type="binding site" evidence="8">
    <location>
        <position position="38"/>
    </location>
    <ligand>
        <name>[4Fe-4S] cluster</name>
        <dbReference type="ChEBI" id="CHEBI:49883"/>
        <note>4Fe-4S-S-AdoMet</note>
    </ligand>
</feature>
<reference evidence="10 11" key="1">
    <citation type="submission" date="2016-10" db="EMBL/GenBank/DDBJ databases">
        <authorList>
            <person name="Varghese N."/>
            <person name="Submissions S."/>
        </authorList>
    </citation>
    <scope>NUCLEOTIDE SEQUENCE [LARGE SCALE GENOMIC DNA]</scope>
    <source>
        <strain evidence="10 11">DSM 1361</strain>
    </source>
</reference>
<feature type="binding site" evidence="8">
    <location>
        <position position="47"/>
    </location>
    <ligand>
        <name>Mg(2+)</name>
        <dbReference type="ChEBI" id="CHEBI:18420"/>
    </ligand>
</feature>
<evidence type="ECO:0000256" key="3">
    <source>
        <dbReference type="ARBA" id="ARBA00022723"/>
    </source>
</evidence>
<comment type="caution">
    <text evidence="8">Lacks conserved residue(s) required for the propagation of feature annotation.</text>
</comment>
<dbReference type="PANTHER" id="PTHR42836">
    <property type="entry name" value="7-CARBOXY-7-DEAZAGUANINE SYNTHASE"/>
    <property type="match status" value="1"/>
</dbReference>
<accession>A0A662ZF41</accession>
<keyword evidence="3 8" id="KW-0479">Metal-binding</keyword>
<keyword evidence="8" id="KW-0671">Queuosine biosynthesis</keyword>
<comment type="cofactor">
    <cofactor evidence="8">
        <name>[4Fe-4S] cluster</name>
        <dbReference type="ChEBI" id="CHEBI:49883"/>
    </cofactor>
    <text evidence="8">Binds 1 [4Fe-4S] cluster. The cluster is coordinated with 3 cysteines and an exchangeable S-adenosyl-L-methionine.</text>
</comment>
<feature type="binding site" evidence="8">
    <location>
        <position position="82"/>
    </location>
    <ligand>
        <name>S-adenosyl-L-methionine</name>
        <dbReference type="ChEBI" id="CHEBI:59789"/>
    </ligand>
</feature>
<evidence type="ECO:0000256" key="4">
    <source>
        <dbReference type="ARBA" id="ARBA00022842"/>
    </source>
</evidence>
<feature type="binding site" evidence="8">
    <location>
        <position position="45"/>
    </location>
    <ligand>
        <name>[4Fe-4S] cluster</name>
        <dbReference type="ChEBI" id="CHEBI:49883"/>
        <note>4Fe-4S-S-AdoMet</note>
    </ligand>
</feature>
<feature type="binding site" evidence="8">
    <location>
        <position position="42"/>
    </location>
    <ligand>
        <name>[4Fe-4S] cluster</name>
        <dbReference type="ChEBI" id="CHEBI:49883"/>
        <note>4Fe-4S-S-AdoMet</note>
    </ligand>
</feature>
<evidence type="ECO:0000256" key="6">
    <source>
        <dbReference type="ARBA" id="ARBA00023014"/>
    </source>
</evidence>
<dbReference type="AlphaFoldDB" id="A0A662ZF41"/>
<dbReference type="EMBL" id="FOXF01000004">
    <property type="protein sequence ID" value="SFP08486.1"/>
    <property type="molecule type" value="Genomic_DNA"/>
</dbReference>
<keyword evidence="4 8" id="KW-0460">Magnesium</keyword>
<dbReference type="UniPathway" id="UPA00391"/>
<dbReference type="InterPro" id="IPR058240">
    <property type="entry name" value="rSAM_sf"/>
</dbReference>
<dbReference type="Proteomes" id="UP000243745">
    <property type="component" value="Unassembled WGS sequence"/>
</dbReference>
<dbReference type="InterPro" id="IPR013785">
    <property type="entry name" value="Aldolase_TIM"/>
</dbReference>
<feature type="binding site" evidence="8">
    <location>
        <begin position="44"/>
        <end position="46"/>
    </location>
    <ligand>
        <name>S-adenosyl-L-methionine</name>
        <dbReference type="ChEBI" id="CHEBI:59789"/>
    </ligand>
</feature>
<dbReference type="OrthoDB" id="9792276at2"/>
<dbReference type="GO" id="GO:1904047">
    <property type="term" value="F:S-adenosyl-L-methionine binding"/>
    <property type="evidence" value="ECO:0007669"/>
    <property type="project" value="UniProtKB-UniRule"/>
</dbReference>
<proteinExistence type="inferred from homology"/>
<comment type="subunit">
    <text evidence="8">Homodimer.</text>
</comment>
<keyword evidence="5 8" id="KW-0408">Iron</keyword>
<dbReference type="SUPFAM" id="SSF102114">
    <property type="entry name" value="Radical SAM enzymes"/>
    <property type="match status" value="1"/>
</dbReference>
<sequence length="231" mass="26018">MNSSNSAAVFPVNEIFASVNGEGTLSGELAVFVRLCGCNLRCTYCDTSYAWDFDDRRNMTAGEILEKVRSFGSIRNITLTGGEPLFRRNAEELLEVLTAAGYLVNIETNGSVNLGRYLELPCASRLIFCCDYKLPSSGEEEKMDTDNPGLLRPNDVLKFVIGSEEDFNRTLEVITKFRPQCFIYLSAVFGRVEPKEIVAKLLSWTEKTDTSKIRVQLQMHKYIWDPNLRGV</sequence>
<dbReference type="InterPro" id="IPR024924">
    <property type="entry name" value="7-CO-7-deazaguanine_synth-like"/>
</dbReference>
<evidence type="ECO:0000256" key="1">
    <source>
        <dbReference type="ARBA" id="ARBA00022485"/>
    </source>
</evidence>
<dbReference type="Pfam" id="PF04055">
    <property type="entry name" value="Radical_SAM"/>
    <property type="match status" value="1"/>
</dbReference>
<keyword evidence="2 8" id="KW-0949">S-adenosyl-L-methionine</keyword>
<dbReference type="InterPro" id="IPR007197">
    <property type="entry name" value="rSAM"/>
</dbReference>
<evidence type="ECO:0000256" key="8">
    <source>
        <dbReference type="HAMAP-Rule" id="MF_00917"/>
    </source>
</evidence>
<feature type="binding site" evidence="8">
    <location>
        <begin position="19"/>
        <end position="21"/>
    </location>
    <ligand>
        <name>substrate</name>
    </ligand>
</feature>
<comment type="similarity">
    <text evidence="8">Belongs to the radical SAM superfamily. 7-carboxy-7-deazaguanine synthase family.</text>
</comment>
<dbReference type="PIRSF" id="PIRSF000370">
    <property type="entry name" value="QueE"/>
    <property type="match status" value="1"/>
</dbReference>
<dbReference type="PROSITE" id="PS51918">
    <property type="entry name" value="RADICAL_SAM"/>
    <property type="match status" value="1"/>
</dbReference>
<comment type="pathway">
    <text evidence="8">Purine metabolism; 7-cyano-7-deazaguanine biosynthesis.</text>
</comment>
<dbReference type="Gene3D" id="3.20.20.70">
    <property type="entry name" value="Aldolase class I"/>
    <property type="match status" value="1"/>
</dbReference>
<dbReference type="GO" id="GO:0008616">
    <property type="term" value="P:tRNA queuosine(34) biosynthetic process"/>
    <property type="evidence" value="ECO:0007669"/>
    <property type="project" value="UniProtKB-UniRule"/>
</dbReference>
<evidence type="ECO:0000256" key="2">
    <source>
        <dbReference type="ARBA" id="ARBA00022691"/>
    </source>
</evidence>
<dbReference type="SFLD" id="SFLDS00029">
    <property type="entry name" value="Radical_SAM"/>
    <property type="match status" value="1"/>
</dbReference>
<evidence type="ECO:0000259" key="9">
    <source>
        <dbReference type="PROSITE" id="PS51918"/>
    </source>
</evidence>
<dbReference type="RefSeq" id="WP_093140537.1">
    <property type="nucleotide sequence ID" value="NZ_FOXF01000004.1"/>
</dbReference>
<feature type="binding site" evidence="8">
    <location>
        <position position="34"/>
    </location>
    <ligand>
        <name>substrate</name>
    </ligand>
</feature>
<keyword evidence="6 8" id="KW-0411">Iron-sulfur</keyword>
<evidence type="ECO:0000256" key="7">
    <source>
        <dbReference type="ARBA" id="ARBA00023239"/>
    </source>
</evidence>
<organism evidence="10 11">
    <name type="scientific">Ruminobacter amylophilus</name>
    <dbReference type="NCBI Taxonomy" id="867"/>
    <lineage>
        <taxon>Bacteria</taxon>
        <taxon>Pseudomonadati</taxon>
        <taxon>Pseudomonadota</taxon>
        <taxon>Gammaproteobacteria</taxon>
        <taxon>Aeromonadales</taxon>
        <taxon>Succinivibrionaceae</taxon>
        <taxon>Ruminobacter</taxon>
    </lineage>
</organism>
<protein>
    <recommendedName>
        <fullName evidence="8">7-carboxy-7-deazaguanine synthase</fullName>
        <shortName evidence="8">CDG synthase</shortName>
        <ecNumber evidence="8">4.3.99.3</ecNumber>
    </recommendedName>
    <alternativeName>
        <fullName evidence="8">Queuosine biosynthesis protein QueE</fullName>
    </alternativeName>
</protein>
<keyword evidence="7 8" id="KW-0456">Lyase</keyword>
<evidence type="ECO:0000256" key="5">
    <source>
        <dbReference type="ARBA" id="ARBA00023004"/>
    </source>
</evidence>
<comment type="function">
    <text evidence="8">Catalyzes the complex heterocyclic radical-mediated conversion of 6-carboxy-5,6,7,8-tetrahydropterin (CPH4) to 7-carboxy-7-deazaguanine (CDG), a step common to the biosynthetic pathways of all 7-deazapurine-containing compounds.</text>
</comment>
<dbReference type="HAMAP" id="MF_00917">
    <property type="entry name" value="QueE"/>
    <property type="match status" value="1"/>
</dbReference>
<feature type="domain" description="Radical SAM core" evidence="9">
    <location>
        <begin position="25"/>
        <end position="226"/>
    </location>
</feature>
<dbReference type="GO" id="GO:0000287">
    <property type="term" value="F:magnesium ion binding"/>
    <property type="evidence" value="ECO:0007669"/>
    <property type="project" value="UniProtKB-UniRule"/>
</dbReference>
<dbReference type="PANTHER" id="PTHR42836:SF1">
    <property type="entry name" value="7-CARBOXY-7-DEAZAGUANINE SYNTHASE"/>
    <property type="match status" value="1"/>
</dbReference>
<evidence type="ECO:0000313" key="11">
    <source>
        <dbReference type="Proteomes" id="UP000243745"/>
    </source>
</evidence>
<name>A0A662ZF41_9GAMM</name>
<comment type="cofactor">
    <cofactor evidence="8">
        <name>S-adenosyl-L-methionine</name>
        <dbReference type="ChEBI" id="CHEBI:59789"/>
    </cofactor>
    <text evidence="8">Binds 1 S-adenosyl-L-methionine per subunit.</text>
</comment>
<dbReference type="GO" id="GO:0016840">
    <property type="term" value="F:carbon-nitrogen lyase activity"/>
    <property type="evidence" value="ECO:0007669"/>
    <property type="project" value="UniProtKB-UniRule"/>
</dbReference>
<dbReference type="CDD" id="cd01335">
    <property type="entry name" value="Radical_SAM"/>
    <property type="match status" value="1"/>
</dbReference>
<evidence type="ECO:0000313" key="10">
    <source>
        <dbReference type="EMBL" id="SFP08486.1"/>
    </source>
</evidence>
<keyword evidence="11" id="KW-1185">Reference proteome</keyword>
<comment type="catalytic activity">
    <reaction evidence="8">
        <text>6-carboxy-5,6,7,8-tetrahydropterin + H(+) = 7-carboxy-7-carbaguanine + NH4(+)</text>
        <dbReference type="Rhea" id="RHEA:27974"/>
        <dbReference type="ChEBI" id="CHEBI:15378"/>
        <dbReference type="ChEBI" id="CHEBI:28938"/>
        <dbReference type="ChEBI" id="CHEBI:61032"/>
        <dbReference type="ChEBI" id="CHEBI:61036"/>
        <dbReference type="EC" id="4.3.99.3"/>
    </reaction>
</comment>
<dbReference type="GO" id="GO:0051539">
    <property type="term" value="F:4 iron, 4 sulfur cluster binding"/>
    <property type="evidence" value="ECO:0007669"/>
    <property type="project" value="UniProtKB-UniRule"/>
</dbReference>
<dbReference type="EC" id="4.3.99.3" evidence="8"/>
<feature type="binding site" evidence="8">
    <location>
        <position position="80"/>
    </location>
    <ligand>
        <name>substrate</name>
    </ligand>
</feature>